<protein>
    <submittedName>
        <fullName evidence="1">Uncharacterized protein</fullName>
    </submittedName>
</protein>
<proteinExistence type="predicted"/>
<reference evidence="1 2" key="1">
    <citation type="journal article" date="2016" name="Nat. Commun.">
        <title>Thousands of microbial genomes shed light on interconnected biogeochemical processes in an aquifer system.</title>
        <authorList>
            <person name="Anantharaman K."/>
            <person name="Brown C.T."/>
            <person name="Hug L.A."/>
            <person name="Sharon I."/>
            <person name="Castelle C.J."/>
            <person name="Probst A.J."/>
            <person name="Thomas B.C."/>
            <person name="Singh A."/>
            <person name="Wilkins M.J."/>
            <person name="Karaoz U."/>
            <person name="Brodie E.L."/>
            <person name="Williams K.H."/>
            <person name="Hubbard S.S."/>
            <person name="Banfield J.F."/>
        </authorList>
    </citation>
    <scope>NUCLEOTIDE SEQUENCE [LARGE SCALE GENOMIC DNA]</scope>
</reference>
<dbReference type="Proteomes" id="UP000178393">
    <property type="component" value="Unassembled WGS sequence"/>
</dbReference>
<sequence length="87" mass="9946">MEREDSTAYSQRITLCYTSRVWEELPAGLTASIDFVIEENSARRLQVCSQEGTVKTLDSRRRGVNILMDFDPTLDNVPLPKKALREN</sequence>
<dbReference type="EMBL" id="MFBH01000052">
    <property type="protein sequence ID" value="OGD98140.1"/>
    <property type="molecule type" value="Genomic_DNA"/>
</dbReference>
<name>A0A1F5H1V1_9BACT</name>
<accession>A0A1F5H1V1</accession>
<evidence type="ECO:0000313" key="1">
    <source>
        <dbReference type="EMBL" id="OGD98140.1"/>
    </source>
</evidence>
<comment type="caution">
    <text evidence="1">The sequence shown here is derived from an EMBL/GenBank/DDBJ whole genome shotgun (WGS) entry which is preliminary data.</text>
</comment>
<dbReference type="AlphaFoldDB" id="A0A1F5H1V1"/>
<gene>
    <name evidence="1" type="ORF">A2W45_01700</name>
</gene>
<evidence type="ECO:0000313" key="2">
    <source>
        <dbReference type="Proteomes" id="UP000178393"/>
    </source>
</evidence>
<organism evidence="1 2">
    <name type="scientific">Candidatus Curtissbacteria bacterium RIFCSPHIGHO2_12_41_11</name>
    <dbReference type="NCBI Taxonomy" id="1797718"/>
    <lineage>
        <taxon>Bacteria</taxon>
        <taxon>Candidatus Curtissiibacteriota</taxon>
    </lineage>
</organism>